<dbReference type="Pfam" id="PF13245">
    <property type="entry name" value="AAA_19"/>
    <property type="match status" value="1"/>
</dbReference>
<feature type="binding site" evidence="5">
    <location>
        <begin position="99"/>
        <end position="106"/>
    </location>
    <ligand>
        <name>ATP</name>
        <dbReference type="ChEBI" id="CHEBI:30616"/>
    </ligand>
</feature>
<dbReference type="AlphaFoldDB" id="A0A2G1QMI8"/>
<dbReference type="Gene3D" id="3.40.50.300">
    <property type="entry name" value="P-loop containing nucleotide triphosphate hydrolases"/>
    <property type="match status" value="2"/>
</dbReference>
<evidence type="ECO:0000313" key="8">
    <source>
        <dbReference type="EMBL" id="PHP66747.1"/>
    </source>
</evidence>
<dbReference type="SUPFAM" id="SSF52540">
    <property type="entry name" value="P-loop containing nucleoside triphosphate hydrolases"/>
    <property type="match status" value="1"/>
</dbReference>
<keyword evidence="3 5" id="KW-0347">Helicase</keyword>
<reference evidence="8 9" key="1">
    <citation type="submission" date="2017-10" db="EMBL/GenBank/DDBJ databases">
        <title>Sedimentibacterium mangrovi gen. nov., sp. nov., a novel member of family Phyllobacteriacea isolated from mangrove sediment.</title>
        <authorList>
            <person name="Liao H."/>
            <person name="Tian Y."/>
        </authorList>
    </citation>
    <scope>NUCLEOTIDE SEQUENCE [LARGE SCALE GENOMIC DNA]</scope>
    <source>
        <strain evidence="8 9">X9-2-2</strain>
    </source>
</reference>
<evidence type="ECO:0000256" key="2">
    <source>
        <dbReference type="ARBA" id="ARBA00022801"/>
    </source>
</evidence>
<evidence type="ECO:0000256" key="3">
    <source>
        <dbReference type="ARBA" id="ARBA00022806"/>
    </source>
</evidence>
<evidence type="ECO:0000259" key="7">
    <source>
        <dbReference type="PROSITE" id="PS51198"/>
    </source>
</evidence>
<keyword evidence="2 5" id="KW-0378">Hydrolase</keyword>
<dbReference type="InterPro" id="IPR014016">
    <property type="entry name" value="UvrD-like_ATP-bd"/>
</dbReference>
<dbReference type="Proteomes" id="UP000221168">
    <property type="component" value="Unassembled WGS sequence"/>
</dbReference>
<name>A0A2G1QMI8_9HYPH</name>
<feature type="region of interest" description="Disordered" evidence="6">
    <location>
        <begin position="1"/>
        <end position="35"/>
    </location>
</feature>
<dbReference type="GO" id="GO:0005524">
    <property type="term" value="F:ATP binding"/>
    <property type="evidence" value="ECO:0007669"/>
    <property type="project" value="UniProtKB-UniRule"/>
</dbReference>
<keyword evidence="9" id="KW-1185">Reference proteome</keyword>
<feature type="domain" description="UvrD-like helicase ATP-binding" evidence="7">
    <location>
        <begin position="78"/>
        <end position="359"/>
    </location>
</feature>
<evidence type="ECO:0000313" key="9">
    <source>
        <dbReference type="Proteomes" id="UP000221168"/>
    </source>
</evidence>
<dbReference type="PANTHER" id="PTHR11070:SF45">
    <property type="entry name" value="DNA 3'-5' HELICASE"/>
    <property type="match status" value="1"/>
</dbReference>
<organism evidence="8 9">
    <name type="scientific">Zhengella mangrovi</name>
    <dbReference type="NCBI Taxonomy" id="1982044"/>
    <lineage>
        <taxon>Bacteria</taxon>
        <taxon>Pseudomonadati</taxon>
        <taxon>Pseudomonadota</taxon>
        <taxon>Alphaproteobacteria</taxon>
        <taxon>Hyphomicrobiales</taxon>
        <taxon>Notoacmeibacteraceae</taxon>
        <taxon>Zhengella</taxon>
    </lineage>
</organism>
<keyword evidence="1 5" id="KW-0547">Nucleotide-binding</keyword>
<dbReference type="InterPro" id="IPR027417">
    <property type="entry name" value="P-loop_NTPase"/>
</dbReference>
<keyword evidence="4 5" id="KW-0067">ATP-binding</keyword>
<dbReference type="GO" id="GO:0003677">
    <property type="term" value="F:DNA binding"/>
    <property type="evidence" value="ECO:0007669"/>
    <property type="project" value="InterPro"/>
</dbReference>
<dbReference type="EMBL" id="PDVP01000006">
    <property type="protein sequence ID" value="PHP66747.1"/>
    <property type="molecule type" value="Genomic_DNA"/>
</dbReference>
<evidence type="ECO:0000256" key="5">
    <source>
        <dbReference type="PROSITE-ProRule" id="PRU00560"/>
    </source>
</evidence>
<accession>A0A2G1QMI8</accession>
<dbReference type="PROSITE" id="PS51198">
    <property type="entry name" value="UVRD_HELICASE_ATP_BIND"/>
    <property type="match status" value="1"/>
</dbReference>
<feature type="compositionally biased region" description="Basic residues" evidence="6">
    <location>
        <begin position="1"/>
        <end position="13"/>
    </location>
</feature>
<gene>
    <name evidence="8" type="ORF">CSC94_11595</name>
</gene>
<protein>
    <recommendedName>
        <fullName evidence="7">UvrD-like helicase ATP-binding domain-containing protein</fullName>
    </recommendedName>
</protein>
<dbReference type="GO" id="GO:0005829">
    <property type="term" value="C:cytosol"/>
    <property type="evidence" value="ECO:0007669"/>
    <property type="project" value="TreeGrafter"/>
</dbReference>
<dbReference type="GO" id="GO:0043138">
    <property type="term" value="F:3'-5' DNA helicase activity"/>
    <property type="evidence" value="ECO:0007669"/>
    <property type="project" value="TreeGrafter"/>
</dbReference>
<dbReference type="GO" id="GO:0016787">
    <property type="term" value="F:hydrolase activity"/>
    <property type="evidence" value="ECO:0007669"/>
    <property type="project" value="UniProtKB-UniRule"/>
</dbReference>
<dbReference type="PANTHER" id="PTHR11070">
    <property type="entry name" value="UVRD / RECB / PCRA DNA HELICASE FAMILY MEMBER"/>
    <property type="match status" value="1"/>
</dbReference>
<dbReference type="GO" id="GO:0000725">
    <property type="term" value="P:recombinational repair"/>
    <property type="evidence" value="ECO:0007669"/>
    <property type="project" value="TreeGrafter"/>
</dbReference>
<proteinExistence type="predicted"/>
<dbReference type="InterPro" id="IPR000212">
    <property type="entry name" value="DNA_helicase_UvrD/REP"/>
</dbReference>
<evidence type="ECO:0000256" key="4">
    <source>
        <dbReference type="ARBA" id="ARBA00022840"/>
    </source>
</evidence>
<sequence>MKRVLQVGRRRWPARPGQCPGSNRTGTPGPEDESAADAYSRLQSGWGAFTRIPCRPNLEATLGNAKSMTEDNGVAHGELNPAQAAMVAARFDGAALLTGPAGSGKSLVLLHRALHFLENDPRARVALATVSAVHARRLETAFAALAGGRPGFASRMTIGSWQELAEELHGYVGGRVPVMAPPDLVRDTAASALFDGGHVFDLDRMMAEWDQVIEAWRVRGEADYLCAPHPDGVAPLDISDRAALWPFIERIRSVLDGRMQMSPGDLFARMADYYADKADKPFDHVLIDESQDLSFIEARFAAAISPDGTDGLMLAGEESMRTMRPWIATEEAGIDLAGRLERLPDPLRLPATIQAFCDTLVVGRDGGSLPGRDGPLSFAAGEAIPGSLVSFAAARDGLAGRTAAIIWLTPEGRNCAREAMTLAGIEALGEPEEGRVAIMHANEVKGLEFDAVAVTGFARRMLEPGEGGKRDARAALQRRMAHLACTRTKDTLLVCLQG</sequence>
<evidence type="ECO:0000256" key="1">
    <source>
        <dbReference type="ARBA" id="ARBA00022741"/>
    </source>
</evidence>
<dbReference type="OrthoDB" id="7211215at2"/>
<comment type="caution">
    <text evidence="8">The sequence shown here is derived from an EMBL/GenBank/DDBJ whole genome shotgun (WGS) entry which is preliminary data.</text>
</comment>
<evidence type="ECO:0000256" key="6">
    <source>
        <dbReference type="SAM" id="MobiDB-lite"/>
    </source>
</evidence>